<dbReference type="PANTHER" id="PTHR45996">
    <property type="entry name" value="AGAP001464-PB"/>
    <property type="match status" value="1"/>
</dbReference>
<evidence type="ECO:0000256" key="3">
    <source>
        <dbReference type="ARBA" id="ARBA00023163"/>
    </source>
</evidence>
<dbReference type="PANTHER" id="PTHR45996:SF4">
    <property type="entry name" value="CYCLIC AMP-RESPONSIVE ELEMENT-BINDING PROTEIN 3"/>
    <property type="match status" value="1"/>
</dbReference>
<protein>
    <submittedName>
        <fullName evidence="5">cAMP responsive element binding protein 3, isoform CRA_b</fullName>
    </submittedName>
</protein>
<dbReference type="GO" id="GO:0003677">
    <property type="term" value="F:DNA binding"/>
    <property type="evidence" value="ECO:0007669"/>
    <property type="project" value="UniProtKB-KW"/>
</dbReference>
<dbReference type="InterPro" id="IPR051381">
    <property type="entry name" value="CREB_ATF_subfamily"/>
</dbReference>
<evidence type="ECO:0000256" key="1">
    <source>
        <dbReference type="ARBA" id="ARBA00023015"/>
    </source>
</evidence>
<gene>
    <name evidence="5 7" type="primary">Creb3</name>
    <name evidence="5" type="ORF">rCG_55070</name>
</gene>
<evidence type="ECO:0000313" key="6">
    <source>
        <dbReference type="Proteomes" id="UP000234681"/>
    </source>
</evidence>
<dbReference type="AGR" id="RGD:1308831"/>
<dbReference type="EMBL" id="CH473962">
    <property type="protein sequence ID" value="EDL98756.1"/>
    <property type="molecule type" value="Genomic_DNA"/>
</dbReference>
<proteinExistence type="predicted"/>
<accession>A6IJ36</accession>
<name>A6IJ36_RAT</name>
<reference evidence="6" key="1">
    <citation type="submission" date="2005-09" db="EMBL/GenBank/DDBJ databases">
        <authorList>
            <person name="Mural R.J."/>
            <person name="Li P.W."/>
            <person name="Adams M.D."/>
            <person name="Amanatides P.G."/>
            <person name="Baden-Tillson H."/>
            <person name="Barnstead M."/>
            <person name="Chin S.H."/>
            <person name="Dew I."/>
            <person name="Evans C.A."/>
            <person name="Ferriera S."/>
            <person name="Flanigan M."/>
            <person name="Fosler C."/>
            <person name="Glodek A."/>
            <person name="Gu Z."/>
            <person name="Holt R.A."/>
            <person name="Jennings D."/>
            <person name="Kraft C.L."/>
            <person name="Lu F."/>
            <person name="Nguyen T."/>
            <person name="Nusskern D.R."/>
            <person name="Pfannkoch C.M."/>
            <person name="Sitter C."/>
            <person name="Sutton G.G."/>
            <person name="Venter J.C."/>
            <person name="Wang Z."/>
            <person name="Woodage T."/>
            <person name="Zheng X.H."/>
            <person name="Zhong F."/>
        </authorList>
    </citation>
    <scope>NUCLEOTIDE SEQUENCE [LARGE SCALE GENOMIC DNA]</scope>
    <source>
        <strain>BN</strain>
        <strain evidence="6">Sprague-Dawley</strain>
    </source>
</reference>
<keyword evidence="2" id="KW-0238">DNA-binding</keyword>
<evidence type="ECO:0000313" key="7">
    <source>
        <dbReference type="RGD" id="1308831"/>
    </source>
</evidence>
<organism evidence="5 6">
    <name type="scientific">Rattus norvegicus</name>
    <name type="common">Rat</name>
    <dbReference type="NCBI Taxonomy" id="10116"/>
    <lineage>
        <taxon>Eukaryota</taxon>
        <taxon>Metazoa</taxon>
        <taxon>Chordata</taxon>
        <taxon>Craniata</taxon>
        <taxon>Vertebrata</taxon>
        <taxon>Euteleostomi</taxon>
        <taxon>Mammalia</taxon>
        <taxon>Eutheria</taxon>
        <taxon>Euarchontoglires</taxon>
        <taxon>Glires</taxon>
        <taxon>Rodentia</taxon>
        <taxon>Myomorpha</taxon>
        <taxon>Muroidea</taxon>
        <taxon>Muridae</taxon>
        <taxon>Murinae</taxon>
        <taxon>Rattus</taxon>
    </lineage>
</organism>
<keyword evidence="4" id="KW-0539">Nucleus</keyword>
<evidence type="ECO:0000256" key="2">
    <source>
        <dbReference type="ARBA" id="ARBA00023125"/>
    </source>
</evidence>
<evidence type="ECO:0000256" key="4">
    <source>
        <dbReference type="ARBA" id="ARBA00023242"/>
    </source>
</evidence>
<keyword evidence="3" id="KW-0804">Transcription</keyword>
<sequence length="265" mass="29111">MDPGGQDLLALDPGDQDLLALDPGDQDLLGFLLEESGDLWAATEQDIETPLDLELSPSENSVQELSDWEVEDLLSSLLSPSSSPDVLNSSSSSILHDHNYSLPQEHVSIDLDPGSFEKEGFRMNPLRVEETAAEQELSTLILTEEEKRLLENVPAEYVVLHRKLRALPSEDQHQPKLSALQPELPMGSTNQLESSEHTFLAPSNVSCLNHMAQTEQPPHWPLLDLSSEMPFSGSDLLLQANLTESGGWLSTHSPSSIILQGRYSG</sequence>
<dbReference type="RGD" id="1308831">
    <property type="gene designation" value="Creb3"/>
</dbReference>
<dbReference type="AlphaFoldDB" id="A6IJ36"/>
<evidence type="ECO:0000313" key="5">
    <source>
        <dbReference type="EMBL" id="EDL98756.1"/>
    </source>
</evidence>
<dbReference type="Proteomes" id="UP000234681">
    <property type="component" value="Chromosome 5"/>
</dbReference>
<keyword evidence="1" id="KW-0805">Transcription regulation</keyword>